<dbReference type="PANTHER" id="PTHR31551:SF1">
    <property type="entry name" value="COILED-COIL DOMAIN-CONTAINING PROTEIN 12"/>
    <property type="match status" value="1"/>
</dbReference>
<dbReference type="GO" id="GO:0071014">
    <property type="term" value="C:post-mRNA release spliceosomal complex"/>
    <property type="evidence" value="ECO:0007669"/>
    <property type="project" value="TreeGrafter"/>
</dbReference>
<proteinExistence type="predicted"/>
<reference evidence="3" key="1">
    <citation type="submission" date="2022-11" db="UniProtKB">
        <authorList>
            <consortium name="WormBaseParasite"/>
        </authorList>
    </citation>
    <scope>IDENTIFICATION</scope>
</reference>
<evidence type="ECO:0000313" key="2">
    <source>
        <dbReference type="Proteomes" id="UP000887566"/>
    </source>
</evidence>
<dbReference type="InterPro" id="IPR013169">
    <property type="entry name" value="mRNA_splic_Cwf18-like"/>
</dbReference>
<feature type="region of interest" description="Disordered" evidence="1">
    <location>
        <begin position="1"/>
        <end position="26"/>
    </location>
</feature>
<dbReference type="GO" id="GO:0005684">
    <property type="term" value="C:U2-type spliceosomal complex"/>
    <property type="evidence" value="ECO:0007669"/>
    <property type="project" value="TreeGrafter"/>
</dbReference>
<name>A0A914W8M8_9BILA</name>
<evidence type="ECO:0000313" key="3">
    <source>
        <dbReference type="WBParaSite" id="PSAMB.scaffold3265size19015.g20882.t1"/>
    </source>
</evidence>
<dbReference type="PANTHER" id="PTHR31551">
    <property type="entry name" value="PRE-MRNA-SPLICING FACTOR CWF18"/>
    <property type="match status" value="1"/>
</dbReference>
<feature type="compositionally biased region" description="Acidic residues" evidence="1">
    <location>
        <begin position="1"/>
        <end position="15"/>
    </location>
</feature>
<sequence>MTDDSEIVVDEDEQKEESASTLESEAKRRKERLLALKRKLVAGSAPADEDEELAAAEKEKQELKRTVFRSYQPESEVLAVSKLPAPTQTFAVEEELQEQLTAAVDTSVIDEVDLTTLAPRKADWDLKRDVSKRLEKLERRTQRAIADLIRERLASGKQDLLLSAVNSGIQAEREQAEHDSDDD</sequence>
<dbReference type="Proteomes" id="UP000887566">
    <property type="component" value="Unplaced"/>
</dbReference>
<dbReference type="WBParaSite" id="PSAMB.scaffold3265size19015.g20882.t1">
    <property type="protein sequence ID" value="PSAMB.scaffold3265size19015.g20882.t1"/>
    <property type="gene ID" value="PSAMB.scaffold3265size19015.g20882"/>
</dbReference>
<dbReference type="AlphaFoldDB" id="A0A914W8M8"/>
<evidence type="ECO:0000256" key="1">
    <source>
        <dbReference type="SAM" id="MobiDB-lite"/>
    </source>
</evidence>
<accession>A0A914W8M8</accession>
<protein>
    <submittedName>
        <fullName evidence="3">Coiled-coil domain-containing protein 12</fullName>
    </submittedName>
</protein>
<dbReference type="Pfam" id="PF08315">
    <property type="entry name" value="cwf18"/>
    <property type="match status" value="1"/>
</dbReference>
<keyword evidence="2" id="KW-1185">Reference proteome</keyword>
<organism evidence="2 3">
    <name type="scientific">Plectus sambesii</name>
    <dbReference type="NCBI Taxonomy" id="2011161"/>
    <lineage>
        <taxon>Eukaryota</taxon>
        <taxon>Metazoa</taxon>
        <taxon>Ecdysozoa</taxon>
        <taxon>Nematoda</taxon>
        <taxon>Chromadorea</taxon>
        <taxon>Plectida</taxon>
        <taxon>Plectina</taxon>
        <taxon>Plectoidea</taxon>
        <taxon>Plectidae</taxon>
        <taxon>Plectus</taxon>
    </lineage>
</organism>